<organism evidence="1 2">
    <name type="scientific">Orchesella cincta</name>
    <name type="common">Springtail</name>
    <name type="synonym">Podura cincta</name>
    <dbReference type="NCBI Taxonomy" id="48709"/>
    <lineage>
        <taxon>Eukaryota</taxon>
        <taxon>Metazoa</taxon>
        <taxon>Ecdysozoa</taxon>
        <taxon>Arthropoda</taxon>
        <taxon>Hexapoda</taxon>
        <taxon>Collembola</taxon>
        <taxon>Entomobryomorpha</taxon>
        <taxon>Entomobryoidea</taxon>
        <taxon>Orchesellidae</taxon>
        <taxon>Orchesellinae</taxon>
        <taxon>Orchesella</taxon>
    </lineage>
</organism>
<gene>
    <name evidence="1" type="ORF">Ocin01_17264</name>
</gene>
<name>A0A1D2M8W8_ORCCI</name>
<dbReference type="Proteomes" id="UP000094527">
    <property type="component" value="Unassembled WGS sequence"/>
</dbReference>
<dbReference type="EMBL" id="LJIJ01002653">
    <property type="protein sequence ID" value="ODM89418.1"/>
    <property type="molecule type" value="Genomic_DNA"/>
</dbReference>
<protein>
    <submittedName>
        <fullName evidence="1">Uncharacterized protein</fullName>
    </submittedName>
</protein>
<evidence type="ECO:0000313" key="2">
    <source>
        <dbReference type="Proteomes" id="UP000094527"/>
    </source>
</evidence>
<keyword evidence="2" id="KW-1185">Reference proteome</keyword>
<dbReference type="AlphaFoldDB" id="A0A1D2M8W8"/>
<sequence length="229" mass="26879">MSGPSYIRKGCFYGRLIERNINQDRMDDYFLVHRLGIKEKLLYSVKNWKSKLAYEKIWYLGRIGKWQQSLEILINYLIRGNGLAMVAEENNASGYSRNVFDYLRSLRRKCKAMESWETGGKMLYDYATFKMIQVRDAEKEKKEEDELLQIVASFLDSVTNALLLEMVVSVQKVVQCLFTSAEIESSAKEQFYESLQQFFKIPIPPEYFEGLRKFIDANWSFIKDENISA</sequence>
<proteinExistence type="predicted"/>
<evidence type="ECO:0000313" key="1">
    <source>
        <dbReference type="EMBL" id="ODM89418.1"/>
    </source>
</evidence>
<accession>A0A1D2M8W8</accession>
<reference evidence="1 2" key="1">
    <citation type="journal article" date="2016" name="Genome Biol. Evol.">
        <title>Gene Family Evolution Reflects Adaptation to Soil Environmental Stressors in the Genome of the Collembolan Orchesella cincta.</title>
        <authorList>
            <person name="Faddeeva-Vakhrusheva A."/>
            <person name="Derks M.F."/>
            <person name="Anvar S.Y."/>
            <person name="Agamennone V."/>
            <person name="Suring W."/>
            <person name="Smit S."/>
            <person name="van Straalen N.M."/>
            <person name="Roelofs D."/>
        </authorList>
    </citation>
    <scope>NUCLEOTIDE SEQUENCE [LARGE SCALE GENOMIC DNA]</scope>
    <source>
        <tissue evidence="1">Mixed pool</tissue>
    </source>
</reference>
<comment type="caution">
    <text evidence="1">The sequence shown here is derived from an EMBL/GenBank/DDBJ whole genome shotgun (WGS) entry which is preliminary data.</text>
</comment>